<name>A0A3L6F829_MAIZE</name>
<gene>
    <name evidence="1" type="ORF">Zm00014a_015558</name>
</gene>
<protein>
    <recommendedName>
        <fullName evidence="3">DUF1279 domain-containing protein</fullName>
    </recommendedName>
</protein>
<evidence type="ECO:0000313" key="2">
    <source>
        <dbReference type="Proteomes" id="UP000251960"/>
    </source>
</evidence>
<dbReference type="Proteomes" id="UP000251960">
    <property type="component" value="Chromosome 4"/>
</dbReference>
<sequence>MELKASSGGSLGLALLYKALFPMRVPITIALASPITRALSH</sequence>
<comment type="caution">
    <text evidence="1">The sequence shown here is derived from an EMBL/GenBank/DDBJ whole genome shotgun (WGS) entry which is preliminary data.</text>
</comment>
<organism evidence="1 2">
    <name type="scientific">Zea mays</name>
    <name type="common">Maize</name>
    <dbReference type="NCBI Taxonomy" id="4577"/>
    <lineage>
        <taxon>Eukaryota</taxon>
        <taxon>Viridiplantae</taxon>
        <taxon>Streptophyta</taxon>
        <taxon>Embryophyta</taxon>
        <taxon>Tracheophyta</taxon>
        <taxon>Spermatophyta</taxon>
        <taxon>Magnoliopsida</taxon>
        <taxon>Liliopsida</taxon>
        <taxon>Poales</taxon>
        <taxon>Poaceae</taxon>
        <taxon>PACMAD clade</taxon>
        <taxon>Panicoideae</taxon>
        <taxon>Andropogonodae</taxon>
        <taxon>Andropogoneae</taxon>
        <taxon>Tripsacinae</taxon>
        <taxon>Zea</taxon>
    </lineage>
</organism>
<reference evidence="1 2" key="1">
    <citation type="journal article" date="2018" name="Nat. Genet.">
        <title>Extensive intraspecific gene order and gene structural variations between Mo17 and other maize genomes.</title>
        <authorList>
            <person name="Sun S."/>
            <person name="Zhou Y."/>
            <person name="Chen J."/>
            <person name="Shi J."/>
            <person name="Zhao H."/>
            <person name="Zhao H."/>
            <person name="Song W."/>
            <person name="Zhang M."/>
            <person name="Cui Y."/>
            <person name="Dong X."/>
            <person name="Liu H."/>
            <person name="Ma X."/>
            <person name="Jiao Y."/>
            <person name="Wang B."/>
            <person name="Wei X."/>
            <person name="Stein J.C."/>
            <person name="Glaubitz J.C."/>
            <person name="Lu F."/>
            <person name="Yu G."/>
            <person name="Liang C."/>
            <person name="Fengler K."/>
            <person name="Li B."/>
            <person name="Rafalski A."/>
            <person name="Schnable P.S."/>
            <person name="Ware D.H."/>
            <person name="Buckler E.S."/>
            <person name="Lai J."/>
        </authorList>
    </citation>
    <scope>NUCLEOTIDE SEQUENCE [LARGE SCALE GENOMIC DNA]</scope>
    <source>
        <strain evidence="2">cv. Missouri 17</strain>
        <tissue evidence="1">Seedling</tissue>
    </source>
</reference>
<evidence type="ECO:0008006" key="3">
    <source>
        <dbReference type="Google" id="ProtNLM"/>
    </source>
</evidence>
<accession>A0A3L6F829</accession>
<dbReference type="AlphaFoldDB" id="A0A3L6F829"/>
<proteinExistence type="predicted"/>
<evidence type="ECO:0000313" key="1">
    <source>
        <dbReference type="EMBL" id="PWZ29394.1"/>
    </source>
</evidence>
<dbReference type="EMBL" id="NCVQ01000005">
    <property type="protein sequence ID" value="PWZ29394.1"/>
    <property type="molecule type" value="Genomic_DNA"/>
</dbReference>